<dbReference type="GO" id="GO:0005525">
    <property type="term" value="F:GTP binding"/>
    <property type="evidence" value="ECO:0007669"/>
    <property type="project" value="UniProtKB-KW"/>
</dbReference>
<keyword evidence="1" id="KW-0342">GTP-binding</keyword>
<keyword evidence="1" id="KW-0547">Nucleotide-binding</keyword>
<dbReference type="InterPro" id="IPR010674">
    <property type="entry name" value="NOG1_Rossman_fold_dom"/>
</dbReference>
<dbReference type="Gene3D" id="1.20.120.1190">
    <property type="match status" value="1"/>
</dbReference>
<evidence type="ECO:0000259" key="3">
    <source>
        <dbReference type="Pfam" id="PF06858"/>
    </source>
</evidence>
<accession>A0A2K3NKY4</accession>
<dbReference type="EMBL" id="ASHM01000032">
    <property type="protein sequence ID" value="PNY03698.1"/>
    <property type="molecule type" value="Genomic_DNA"/>
</dbReference>
<sequence length="578" mass="64577">MSNVYSDILQFSPKMILFESLLVFKSVEICRFLVFLVDLFRVGVHCFEVVCELRLIYRLLPRVLAMSSSNVGCLRVGTCLPSFSSVAVAAVFSDADMKPPSTLFLKTHIPSSISLFKFSKGTQNAKLLPNLCFCKSIQSSSYEVAKGSYVPTPTVEQTKENNTMLSGMFGSGELSEETEQLQSSLNAFTLQALHLGDFPLRTYVENFPNKTHLHPYERSLIELTLGDGYYEKVLGQVDGLRKRVVSVGKEHAALCAKSTTKREAEERLIEGTKIIEASFDQERKVVDDLLNIAKTLRAMPVINLETPTLCLVGAPNVGKSSLVHVLSTGKPEVTDTPGLLKRHDGFNFPKRGVVESRVENDVQCNLPLFLMLVLSIRSVTYLLSLRILSWCLQRSLELEDDRNNLEKLTLAVLSHLPTAVLYVHDLSGECGTSPSAQVDRIPFLRAMEKSESVSGDFAFSIYKEIREKFSGHLWLDVVSKADLLKSSPVIYATEDRDLTQHELEKYLKSGPDGAINVSVTTQEGIHEIKLINLGVGWVAQLVKLVELRVKEHELKQRVHELLNLQMAKIKDISNNQEK</sequence>
<organism evidence="5 6">
    <name type="scientific">Trifolium pratense</name>
    <name type="common">Red clover</name>
    <dbReference type="NCBI Taxonomy" id="57577"/>
    <lineage>
        <taxon>Eukaryota</taxon>
        <taxon>Viridiplantae</taxon>
        <taxon>Streptophyta</taxon>
        <taxon>Embryophyta</taxon>
        <taxon>Tracheophyta</taxon>
        <taxon>Spermatophyta</taxon>
        <taxon>Magnoliopsida</taxon>
        <taxon>eudicotyledons</taxon>
        <taxon>Gunneridae</taxon>
        <taxon>Pentapetalae</taxon>
        <taxon>rosids</taxon>
        <taxon>fabids</taxon>
        <taxon>Fabales</taxon>
        <taxon>Fabaceae</taxon>
        <taxon>Papilionoideae</taxon>
        <taxon>50 kb inversion clade</taxon>
        <taxon>NPAAA clade</taxon>
        <taxon>Hologalegina</taxon>
        <taxon>IRL clade</taxon>
        <taxon>Trifolieae</taxon>
        <taxon>Trifolium</taxon>
    </lineage>
</organism>
<dbReference type="Gene3D" id="3.40.50.300">
    <property type="entry name" value="P-loop containing nucleotide triphosphate hydrolases"/>
    <property type="match status" value="2"/>
</dbReference>
<dbReference type="Pfam" id="PF06858">
    <property type="entry name" value="NOG1"/>
    <property type="match status" value="1"/>
</dbReference>
<comment type="caution">
    <text evidence="5">The sequence shown here is derived from an EMBL/GenBank/DDBJ whole genome shotgun (WGS) entry which is preliminary data.</text>
</comment>
<evidence type="ECO:0000313" key="6">
    <source>
        <dbReference type="Proteomes" id="UP000236291"/>
    </source>
</evidence>
<dbReference type="InterPro" id="IPR041623">
    <property type="entry name" value="NOG1_N"/>
</dbReference>
<reference evidence="5 6" key="2">
    <citation type="journal article" date="2017" name="Front. Plant Sci.">
        <title>Gene Classification and Mining of Molecular Markers Useful in Red Clover (Trifolium pratense) Breeding.</title>
        <authorList>
            <person name="Istvanek J."/>
            <person name="Dluhosova J."/>
            <person name="Dluhos P."/>
            <person name="Patkova L."/>
            <person name="Nedelnik J."/>
            <person name="Repkova J."/>
        </authorList>
    </citation>
    <scope>NUCLEOTIDE SEQUENCE [LARGE SCALE GENOMIC DNA]</scope>
    <source>
        <strain evidence="6">cv. Tatra</strain>
        <tissue evidence="5">Young leaves</tissue>
    </source>
</reference>
<feature type="domain" description="Nucleolar GTP-binding protein 1 Rossman-fold" evidence="3">
    <location>
        <begin position="405"/>
        <end position="439"/>
    </location>
</feature>
<name>A0A2K3NKY4_TRIPR</name>
<evidence type="ECO:0000256" key="1">
    <source>
        <dbReference type="ARBA" id="ARBA00023134"/>
    </source>
</evidence>
<dbReference type="PANTHER" id="PTHR45759">
    <property type="entry name" value="NUCLEOLAR GTP-BINDING PROTEIN 1"/>
    <property type="match status" value="1"/>
</dbReference>
<proteinExistence type="predicted"/>
<protein>
    <submittedName>
        <fullName evidence="5">Nucleolar GTP-binding protein 1-like</fullName>
    </submittedName>
</protein>
<dbReference type="InterPro" id="IPR027417">
    <property type="entry name" value="P-loop_NTPase"/>
</dbReference>
<dbReference type="AlphaFoldDB" id="A0A2K3NKY4"/>
<feature type="domain" description="G" evidence="2">
    <location>
        <begin position="309"/>
        <end position="338"/>
    </location>
</feature>
<gene>
    <name evidence="5" type="ORF">L195_g000106</name>
</gene>
<dbReference type="STRING" id="57577.A0A2K3NKY4"/>
<dbReference type="Pfam" id="PF01926">
    <property type="entry name" value="MMR_HSR1"/>
    <property type="match status" value="1"/>
</dbReference>
<evidence type="ECO:0000313" key="5">
    <source>
        <dbReference type="EMBL" id="PNY03698.1"/>
    </source>
</evidence>
<dbReference type="SUPFAM" id="SSF52540">
    <property type="entry name" value="P-loop containing nucleoside triphosphate hydrolases"/>
    <property type="match status" value="1"/>
</dbReference>
<evidence type="ECO:0000259" key="4">
    <source>
        <dbReference type="Pfam" id="PF17835"/>
    </source>
</evidence>
<dbReference type="InterPro" id="IPR006073">
    <property type="entry name" value="GTP-bd"/>
</dbReference>
<dbReference type="Pfam" id="PF17835">
    <property type="entry name" value="NOG1_N"/>
    <property type="match status" value="1"/>
</dbReference>
<evidence type="ECO:0000259" key="2">
    <source>
        <dbReference type="Pfam" id="PF01926"/>
    </source>
</evidence>
<feature type="domain" description="NOG1 N-terminal helical" evidence="4">
    <location>
        <begin position="199"/>
        <end position="302"/>
    </location>
</feature>
<dbReference type="Proteomes" id="UP000236291">
    <property type="component" value="Unassembled WGS sequence"/>
</dbReference>
<reference evidence="5 6" key="1">
    <citation type="journal article" date="2014" name="Am. J. Bot.">
        <title>Genome assembly and annotation for red clover (Trifolium pratense; Fabaceae).</title>
        <authorList>
            <person name="Istvanek J."/>
            <person name="Jaros M."/>
            <person name="Krenek A."/>
            <person name="Repkova J."/>
        </authorList>
    </citation>
    <scope>NUCLEOTIDE SEQUENCE [LARGE SCALE GENOMIC DNA]</scope>
    <source>
        <strain evidence="6">cv. Tatra</strain>
        <tissue evidence="5">Young leaves</tissue>
    </source>
</reference>